<keyword evidence="3" id="KW-1185">Reference proteome</keyword>
<accession>A0A100Y256</accession>
<dbReference type="Pfam" id="PF00903">
    <property type="entry name" value="Glyoxalase"/>
    <property type="match status" value="1"/>
</dbReference>
<dbReference type="Gene3D" id="3.10.180.10">
    <property type="entry name" value="2,3-Dihydroxybiphenyl 1,2-Dioxygenase, domain 1"/>
    <property type="match status" value="1"/>
</dbReference>
<dbReference type="PANTHER" id="PTHR36437">
    <property type="entry name" value="GLYOXALASE/BLEOMYCIN RESISTANCE PROTEIN/DIOXYGENASE"/>
    <property type="match status" value="1"/>
</dbReference>
<proteinExistence type="predicted"/>
<dbReference type="AlphaFoldDB" id="A0A100Y256"/>
<gene>
    <name evidence="2" type="ORF">ATE80_24645</name>
</gene>
<organism evidence="2 3">
    <name type="scientific">Streptomyces kanasensis</name>
    <dbReference type="NCBI Taxonomy" id="936756"/>
    <lineage>
        <taxon>Bacteria</taxon>
        <taxon>Bacillati</taxon>
        <taxon>Actinomycetota</taxon>
        <taxon>Actinomycetes</taxon>
        <taxon>Kitasatosporales</taxon>
        <taxon>Streptomycetaceae</taxon>
        <taxon>Streptomyces</taxon>
    </lineage>
</organism>
<evidence type="ECO:0000313" key="3">
    <source>
        <dbReference type="Proteomes" id="UP000054011"/>
    </source>
</evidence>
<dbReference type="SUPFAM" id="SSF54593">
    <property type="entry name" value="Glyoxalase/Bleomycin resistance protein/Dihydroxybiphenyl dioxygenase"/>
    <property type="match status" value="1"/>
</dbReference>
<dbReference type="InterPro" id="IPR029068">
    <property type="entry name" value="Glyas_Bleomycin-R_OHBP_Dase"/>
</dbReference>
<dbReference type="InterPro" id="IPR037523">
    <property type="entry name" value="VOC_core"/>
</dbReference>
<dbReference type="STRING" id="936756.ATE80_24645"/>
<evidence type="ECO:0000259" key="1">
    <source>
        <dbReference type="PROSITE" id="PS51819"/>
    </source>
</evidence>
<feature type="domain" description="VOC" evidence="1">
    <location>
        <begin position="4"/>
        <end position="136"/>
    </location>
</feature>
<dbReference type="Proteomes" id="UP000054011">
    <property type="component" value="Unassembled WGS sequence"/>
</dbReference>
<evidence type="ECO:0000313" key="2">
    <source>
        <dbReference type="EMBL" id="KUH36255.1"/>
    </source>
</evidence>
<protein>
    <submittedName>
        <fullName evidence="2">Glyoxalase</fullName>
    </submittedName>
</protein>
<dbReference type="EMBL" id="LNSV01000085">
    <property type="protein sequence ID" value="KUH36255.1"/>
    <property type="molecule type" value="Genomic_DNA"/>
</dbReference>
<dbReference type="OrthoDB" id="485032at2"/>
<name>A0A100Y256_9ACTN</name>
<dbReference type="InterPro" id="IPR004360">
    <property type="entry name" value="Glyas_Fos-R_dOase_dom"/>
</dbReference>
<reference evidence="2 3" key="1">
    <citation type="submission" date="2015-11" db="EMBL/GenBank/DDBJ databases">
        <title>Genome-wide analysis reveals the secondary metabolome in Streptomyces kanasensis ZX01.</title>
        <authorList>
            <person name="Zhang G."/>
            <person name="Han L."/>
            <person name="Feng J."/>
            <person name="Zhang X."/>
        </authorList>
    </citation>
    <scope>NUCLEOTIDE SEQUENCE [LARGE SCALE GENOMIC DNA]</scope>
    <source>
        <strain evidence="2 3">ZX01</strain>
    </source>
</reference>
<comment type="caution">
    <text evidence="2">The sequence shown here is derived from an EMBL/GenBank/DDBJ whole genome shotgun (WGS) entry which is preliminary data.</text>
</comment>
<dbReference type="RefSeq" id="WP_058944462.1">
    <property type="nucleotide sequence ID" value="NZ_LNSV01000085.1"/>
</dbReference>
<dbReference type="PROSITE" id="PS51819">
    <property type="entry name" value="VOC"/>
    <property type="match status" value="1"/>
</dbReference>
<sequence>MNWTLEVVNLPVSDLDRAKEFYADRCGFHVDVDTEVAPGVRVIQLTPPGSRCSIALHSGMPPAPEQHRPAPGTVHGLQLCVVDIEAAREQLVSRGVEVSAVQHLGPGGWSEGKGGTWNAWLFFHDPDGNGWAVQEVPSELADR</sequence>
<dbReference type="PANTHER" id="PTHR36437:SF2">
    <property type="entry name" value="GLYOXALASE_BLEOMYCIN RESISTANCE PROTEIN_DIOXYGENASE"/>
    <property type="match status" value="1"/>
</dbReference>